<dbReference type="SUPFAM" id="SSF47336">
    <property type="entry name" value="ACP-like"/>
    <property type="match status" value="1"/>
</dbReference>
<dbReference type="AlphaFoldDB" id="A0A0C2E3Z5"/>
<dbReference type="EMBL" id="JXDG01000126">
    <property type="protein sequence ID" value="KIH80474.1"/>
    <property type="molecule type" value="Genomic_DNA"/>
</dbReference>
<comment type="caution">
    <text evidence="2">The sequence shown here is derived from an EMBL/GenBank/DDBJ whole genome shotgun (WGS) entry which is preliminary data.</text>
</comment>
<reference evidence="2 3" key="1">
    <citation type="submission" date="2015-01" db="EMBL/GenBank/DDBJ databases">
        <title>Complete genome of Pseudomonas batumici UCM B-321 producer of the batumin antibiotic with strong antistaphilococcal and potential anticancer activity.</title>
        <authorList>
            <person name="Klochko V.V."/>
            <person name="Zelena L.B."/>
            <person name="Elena K.A."/>
            <person name="Reva O.N."/>
        </authorList>
    </citation>
    <scope>NUCLEOTIDE SEQUENCE [LARGE SCALE GENOMIC DNA]</scope>
    <source>
        <strain evidence="2 3">UCM B-321</strain>
    </source>
</reference>
<dbReference type="InterPro" id="IPR036736">
    <property type="entry name" value="ACP-like_sf"/>
</dbReference>
<protein>
    <recommendedName>
        <fullName evidence="1">Carrier domain-containing protein</fullName>
    </recommendedName>
</protein>
<dbReference type="Gene3D" id="1.10.1200.10">
    <property type="entry name" value="ACP-like"/>
    <property type="match status" value="1"/>
</dbReference>
<feature type="domain" description="Carrier" evidence="1">
    <location>
        <begin position="7"/>
        <end position="86"/>
    </location>
</feature>
<evidence type="ECO:0000313" key="2">
    <source>
        <dbReference type="EMBL" id="KIH80474.1"/>
    </source>
</evidence>
<dbReference type="PATRIC" id="fig|226910.6.peg.5805"/>
<dbReference type="RefSeq" id="WP_052451389.1">
    <property type="nucleotide sequence ID" value="NZ_JXDG01000126.1"/>
</dbReference>
<evidence type="ECO:0000259" key="1">
    <source>
        <dbReference type="PROSITE" id="PS50075"/>
    </source>
</evidence>
<proteinExistence type="predicted"/>
<name>A0A0C2E3Z5_9PSED</name>
<dbReference type="Proteomes" id="UP000031535">
    <property type="component" value="Unassembled WGS sequence"/>
</dbReference>
<dbReference type="OrthoDB" id="3395095at2"/>
<organism evidence="2 3">
    <name type="scientific">Pseudomonas batumici</name>
    <dbReference type="NCBI Taxonomy" id="226910"/>
    <lineage>
        <taxon>Bacteria</taxon>
        <taxon>Pseudomonadati</taxon>
        <taxon>Pseudomonadota</taxon>
        <taxon>Gammaproteobacteria</taxon>
        <taxon>Pseudomonadales</taxon>
        <taxon>Pseudomonadaceae</taxon>
        <taxon>Pseudomonas</taxon>
    </lineage>
</organism>
<dbReference type="Pfam" id="PF00550">
    <property type="entry name" value="PP-binding"/>
    <property type="match status" value="1"/>
</dbReference>
<keyword evidence="3" id="KW-1185">Reference proteome</keyword>
<dbReference type="PROSITE" id="PS50075">
    <property type="entry name" value="CARRIER"/>
    <property type="match status" value="1"/>
</dbReference>
<evidence type="ECO:0000313" key="3">
    <source>
        <dbReference type="Proteomes" id="UP000031535"/>
    </source>
</evidence>
<sequence>MTQLNAILVANKIKEIISERLDLDIPISGINETAGLASEVGVDSIGFIELKFQCEEEFKIQIDEEEFVPEHFFSVHTLSSFIIEKSGALQQ</sequence>
<dbReference type="InterPro" id="IPR009081">
    <property type="entry name" value="PP-bd_ACP"/>
</dbReference>
<dbReference type="STRING" id="226910.UCMB321_5819"/>
<gene>
    <name evidence="2" type="ORF">UCMB321_5819</name>
</gene>
<accession>A0A0C2E3Z5</accession>